<keyword evidence="1" id="KW-0472">Membrane</keyword>
<evidence type="ECO:0000256" key="1">
    <source>
        <dbReference type="SAM" id="Phobius"/>
    </source>
</evidence>
<proteinExistence type="predicted"/>
<feature type="transmembrane region" description="Helical" evidence="1">
    <location>
        <begin position="169"/>
        <end position="193"/>
    </location>
</feature>
<evidence type="ECO:0000313" key="2">
    <source>
        <dbReference type="EMBL" id="KFA87644.1"/>
    </source>
</evidence>
<evidence type="ECO:0000313" key="3">
    <source>
        <dbReference type="Proteomes" id="UP000028547"/>
    </source>
</evidence>
<sequence length="219" mass="23197">MTSPGAPTPLLPRRIRFAAAVCLVLAALTGFSALRETLELGHLGELRDEVSNLSRFSRDPDVLVAAHISEAQIAALEPMRESRSLVLGALSVACSFAFVAAGRLLRPGGLPLERMRRVLSVSAILAALLRTIDGAQWAVVARRIGPVMADHLSTLPAFQNPQAAAQLKAMLPGLAAAFAMGMTALIAGTFALIGQYFRSESVRQAITAQDGELAVEEED</sequence>
<reference evidence="2 3" key="1">
    <citation type="submission" date="2014-07" db="EMBL/GenBank/DDBJ databases">
        <title>Draft Genome Sequence of Gephyronic Acid Producer, Cystobacter violaceus Strain Cb vi76.</title>
        <authorList>
            <person name="Stevens D.C."/>
            <person name="Young J."/>
            <person name="Carmichael R."/>
            <person name="Tan J."/>
            <person name="Taylor R.E."/>
        </authorList>
    </citation>
    <scope>NUCLEOTIDE SEQUENCE [LARGE SCALE GENOMIC DNA]</scope>
    <source>
        <strain evidence="2 3">Cb vi76</strain>
    </source>
</reference>
<dbReference type="RefSeq" id="WP_043411627.1">
    <property type="nucleotide sequence ID" value="NZ_JPMI01000353.1"/>
</dbReference>
<dbReference type="EMBL" id="JPMI01000353">
    <property type="protein sequence ID" value="KFA87644.1"/>
    <property type="molecule type" value="Genomic_DNA"/>
</dbReference>
<organism evidence="2 3">
    <name type="scientific">Archangium violaceum Cb vi76</name>
    <dbReference type="NCBI Taxonomy" id="1406225"/>
    <lineage>
        <taxon>Bacteria</taxon>
        <taxon>Pseudomonadati</taxon>
        <taxon>Myxococcota</taxon>
        <taxon>Myxococcia</taxon>
        <taxon>Myxococcales</taxon>
        <taxon>Cystobacterineae</taxon>
        <taxon>Archangiaceae</taxon>
        <taxon>Archangium</taxon>
    </lineage>
</organism>
<gene>
    <name evidence="2" type="ORF">Q664_46510</name>
</gene>
<keyword evidence="1" id="KW-1133">Transmembrane helix</keyword>
<protein>
    <submittedName>
        <fullName evidence="2">Uncharacterized protein</fullName>
    </submittedName>
</protein>
<feature type="transmembrane region" description="Helical" evidence="1">
    <location>
        <begin position="85"/>
        <end position="106"/>
    </location>
</feature>
<name>A0A084SGQ9_9BACT</name>
<dbReference type="Proteomes" id="UP000028547">
    <property type="component" value="Unassembled WGS sequence"/>
</dbReference>
<accession>A0A084SGQ9</accession>
<comment type="caution">
    <text evidence="2">The sequence shown here is derived from an EMBL/GenBank/DDBJ whole genome shotgun (WGS) entry which is preliminary data.</text>
</comment>
<keyword evidence="1" id="KW-0812">Transmembrane</keyword>
<dbReference type="AlphaFoldDB" id="A0A084SGQ9"/>